<keyword evidence="3" id="KW-1185">Reference proteome</keyword>
<dbReference type="PANTHER" id="PTHR48079">
    <property type="entry name" value="PROTEIN YEEZ"/>
    <property type="match status" value="1"/>
</dbReference>
<name>A0A974SSD8_9RHOO</name>
<evidence type="ECO:0000313" key="2">
    <source>
        <dbReference type="EMBL" id="QRJ65591.1"/>
    </source>
</evidence>
<dbReference type="InterPro" id="IPR051783">
    <property type="entry name" value="NAD(P)-dependent_oxidoreduct"/>
</dbReference>
<dbReference type="KEGG" id="ares:IWH25_01460"/>
<dbReference type="InterPro" id="IPR036291">
    <property type="entry name" value="NAD(P)-bd_dom_sf"/>
</dbReference>
<organism evidence="2 3">
    <name type="scientific">Azospira restricta</name>
    <dbReference type="NCBI Taxonomy" id="404405"/>
    <lineage>
        <taxon>Bacteria</taxon>
        <taxon>Pseudomonadati</taxon>
        <taxon>Pseudomonadota</taxon>
        <taxon>Betaproteobacteria</taxon>
        <taxon>Rhodocyclales</taxon>
        <taxon>Rhodocyclaceae</taxon>
        <taxon>Azospira</taxon>
    </lineage>
</organism>
<dbReference type="Gene3D" id="3.40.50.720">
    <property type="entry name" value="NAD(P)-binding Rossmann-like Domain"/>
    <property type="match status" value="1"/>
</dbReference>
<evidence type="ECO:0000313" key="3">
    <source>
        <dbReference type="Proteomes" id="UP000663444"/>
    </source>
</evidence>
<sequence length="309" mass="32651">MKVRILVTGATGYIGRACVRAFAAAGWTVRAASRAGDSVEGAAEGVAIGALSGQTDWTDALCGVDVVLHLAGVAHRPQTEDRTYRDVNVDGTAQLARSAVRAGVLRFVFLSSISVHGRRPGGGRIDEATPLAAEDAYGRSKANAERAVADAAAGERMTWTVVRPPLVYGPAAPGNFRRLVGLVRRGVPLPLRGAKAPRSYIGLDNLVSALICAATHPAAANRAFVVADDEDVGTADLIRLISDAMGRPARLWWIPEHLLRVVAAVVGRGGAAERLLDPLQVDCRQIMDALGWQPPLGLREGVRRAVLLK</sequence>
<dbReference type="PANTHER" id="PTHR48079:SF6">
    <property type="entry name" value="NAD(P)-BINDING DOMAIN-CONTAINING PROTEIN-RELATED"/>
    <property type="match status" value="1"/>
</dbReference>
<gene>
    <name evidence="2" type="ORF">IWH25_01460</name>
</gene>
<proteinExistence type="predicted"/>
<reference evidence="2" key="1">
    <citation type="submission" date="2020-11" db="EMBL/GenBank/DDBJ databases">
        <title>Azospira restricta DSM 18626 genome sequence.</title>
        <authorList>
            <person name="Moe W.M."/>
        </authorList>
    </citation>
    <scope>NUCLEOTIDE SEQUENCE</scope>
    <source>
        <strain evidence="2">DSM 18626</strain>
    </source>
</reference>
<dbReference type="SUPFAM" id="SSF51735">
    <property type="entry name" value="NAD(P)-binding Rossmann-fold domains"/>
    <property type="match status" value="1"/>
</dbReference>
<protein>
    <submittedName>
        <fullName evidence="2">NAD-dependent epimerase/dehydratase family protein</fullName>
    </submittedName>
</protein>
<dbReference type="InterPro" id="IPR001509">
    <property type="entry name" value="Epimerase_deHydtase"/>
</dbReference>
<accession>A0A974SSD8</accession>
<evidence type="ECO:0000259" key="1">
    <source>
        <dbReference type="Pfam" id="PF01370"/>
    </source>
</evidence>
<dbReference type="AlphaFoldDB" id="A0A974SSD8"/>
<dbReference type="Proteomes" id="UP000663444">
    <property type="component" value="Chromosome"/>
</dbReference>
<feature type="domain" description="NAD-dependent epimerase/dehydratase" evidence="1">
    <location>
        <begin position="5"/>
        <end position="226"/>
    </location>
</feature>
<dbReference type="GO" id="GO:0004029">
    <property type="term" value="F:aldehyde dehydrogenase (NAD+) activity"/>
    <property type="evidence" value="ECO:0007669"/>
    <property type="project" value="TreeGrafter"/>
</dbReference>
<dbReference type="GO" id="GO:0005737">
    <property type="term" value="C:cytoplasm"/>
    <property type="evidence" value="ECO:0007669"/>
    <property type="project" value="TreeGrafter"/>
</dbReference>
<dbReference type="EMBL" id="CP064781">
    <property type="protein sequence ID" value="QRJ65591.1"/>
    <property type="molecule type" value="Genomic_DNA"/>
</dbReference>
<dbReference type="Pfam" id="PF01370">
    <property type="entry name" value="Epimerase"/>
    <property type="match status" value="1"/>
</dbReference>